<evidence type="ECO:0000313" key="2">
    <source>
        <dbReference type="Proteomes" id="UP001158050"/>
    </source>
</evidence>
<proteinExistence type="predicted"/>
<protein>
    <recommendedName>
        <fullName evidence="3">Lipoprotein</fullName>
    </recommendedName>
</protein>
<dbReference type="RefSeq" id="WP_283415450.1">
    <property type="nucleotide sequence ID" value="NZ_FXUO01000001.1"/>
</dbReference>
<reference evidence="1 2" key="1">
    <citation type="submission" date="2017-05" db="EMBL/GenBank/DDBJ databases">
        <authorList>
            <person name="Varghese N."/>
            <person name="Submissions S."/>
        </authorList>
    </citation>
    <scope>NUCLEOTIDE SEQUENCE [LARGE SCALE GENOMIC DNA]</scope>
    <source>
        <strain evidence="1 2">DSM 18015</strain>
    </source>
</reference>
<comment type="caution">
    <text evidence="1">The sequence shown here is derived from an EMBL/GenBank/DDBJ whole genome shotgun (WGS) entry which is preliminary data.</text>
</comment>
<gene>
    <name evidence="1" type="ORF">SAMN05421679_101577</name>
</gene>
<name>A0ABY1QZZ4_9FLAO</name>
<accession>A0ABY1QZZ4</accession>
<keyword evidence="2" id="KW-1185">Reference proteome</keyword>
<dbReference type="EMBL" id="FXUO01000001">
    <property type="protein sequence ID" value="SMP88860.1"/>
    <property type="molecule type" value="Genomic_DNA"/>
</dbReference>
<organism evidence="1 2">
    <name type="scientific">Epilithonimonas pallida</name>
    <dbReference type="NCBI Taxonomy" id="373671"/>
    <lineage>
        <taxon>Bacteria</taxon>
        <taxon>Pseudomonadati</taxon>
        <taxon>Bacteroidota</taxon>
        <taxon>Flavobacteriia</taxon>
        <taxon>Flavobacteriales</taxon>
        <taxon>Weeksellaceae</taxon>
        <taxon>Chryseobacterium group</taxon>
        <taxon>Epilithonimonas</taxon>
    </lineage>
</organism>
<evidence type="ECO:0000313" key="1">
    <source>
        <dbReference type="EMBL" id="SMP88860.1"/>
    </source>
</evidence>
<dbReference type="Proteomes" id="UP001158050">
    <property type="component" value="Unassembled WGS sequence"/>
</dbReference>
<sequence length="153" mass="17242">MIIKKLILFIGVLLILINCNSSVKSGDSTLNEEIPYREAKNYFVKNNIDAAIDNPKFETQGEFDQVFGMATTMGENGKPTPVDFSKEFVIAQIEDPSNQSVELKPVSIRKNANILEVKYRKLVGENQSYTTQTAMILIIDKKYEGDVNFVEVK</sequence>
<evidence type="ECO:0008006" key="3">
    <source>
        <dbReference type="Google" id="ProtNLM"/>
    </source>
</evidence>